<dbReference type="AlphaFoldDB" id="A0A094R006"/>
<dbReference type="PANTHER" id="PTHR21363">
    <property type="entry name" value="PREPHENATE DEHYDROGENASE"/>
    <property type="match status" value="1"/>
</dbReference>
<dbReference type="InterPro" id="IPR045865">
    <property type="entry name" value="ACT-like_dom_sf"/>
</dbReference>
<proteinExistence type="predicted"/>
<reference evidence="5" key="1">
    <citation type="submission" date="2014-05" db="EMBL/GenBank/DDBJ databases">
        <title>Key roles for freshwater Actinobacteria revealed by deep metagenomic sequencing.</title>
        <authorList>
            <person name="Ghai R."/>
            <person name="Mizuno C.M."/>
            <person name="Picazo A."/>
            <person name="Camacho A."/>
            <person name="Rodriguez-Valera F."/>
        </authorList>
    </citation>
    <scope>NUCLEOTIDE SEQUENCE</scope>
</reference>
<comment type="pathway">
    <text evidence="3">Amino-acid biosynthesis.</text>
</comment>
<dbReference type="Pfam" id="PF02153">
    <property type="entry name" value="PDH_N"/>
    <property type="match status" value="1"/>
</dbReference>
<gene>
    <name evidence="5" type="ORF">GM50_2200</name>
</gene>
<dbReference type="GO" id="GO:0006571">
    <property type="term" value="P:tyrosine biosynthetic process"/>
    <property type="evidence" value="ECO:0007669"/>
    <property type="project" value="InterPro"/>
</dbReference>
<evidence type="ECO:0000256" key="3">
    <source>
        <dbReference type="ARBA" id="ARBA00029440"/>
    </source>
</evidence>
<keyword evidence="1" id="KW-0560">Oxidoreductase</keyword>
<dbReference type="GO" id="GO:0004665">
    <property type="term" value="F:prephenate dehydrogenase (NADP+) activity"/>
    <property type="evidence" value="ECO:0007669"/>
    <property type="project" value="InterPro"/>
</dbReference>
<dbReference type="Gene3D" id="1.10.3660.10">
    <property type="entry name" value="6-phosphogluconate dehydrogenase C-terminal like domain"/>
    <property type="match status" value="1"/>
</dbReference>
<dbReference type="InterPro" id="IPR008927">
    <property type="entry name" value="6-PGluconate_DH-like_C_sf"/>
</dbReference>
<keyword evidence="2" id="KW-0057">Aromatic amino acid biosynthesis</keyword>
<evidence type="ECO:0000259" key="4">
    <source>
        <dbReference type="PROSITE" id="PS51176"/>
    </source>
</evidence>
<dbReference type="Gene3D" id="3.40.50.720">
    <property type="entry name" value="NAD(P)-binding Rossmann-like Domain"/>
    <property type="match status" value="1"/>
</dbReference>
<dbReference type="InterPro" id="IPR003099">
    <property type="entry name" value="Prephen_DH"/>
</dbReference>
<evidence type="ECO:0000256" key="2">
    <source>
        <dbReference type="ARBA" id="ARBA00023141"/>
    </source>
</evidence>
<dbReference type="Pfam" id="PF20463">
    <property type="entry name" value="PDH_C"/>
    <property type="match status" value="1"/>
</dbReference>
<dbReference type="InterPro" id="IPR046826">
    <property type="entry name" value="PDH_N"/>
</dbReference>
<dbReference type="InterPro" id="IPR050812">
    <property type="entry name" value="Preph/Arog_dehydrog"/>
</dbReference>
<dbReference type="SUPFAM" id="SSF55021">
    <property type="entry name" value="ACT-like"/>
    <property type="match status" value="1"/>
</dbReference>
<comment type="caution">
    <text evidence="5">The sequence shown here is derived from an EMBL/GenBank/DDBJ whole genome shotgun (WGS) entry which is preliminary data.</text>
</comment>
<sequence length="364" mass="38592">MTSKLSHVRIVGAGLIGTSIALALKSAGIHISLADSDPRAQSLARDLLGDSKVGDSKVGDSNEEAFEVENLCIIATPPDALTQVIASEIQRNPELRVMDISSIKTKPLLDVSKSALSTSRFAPTHPMAGREVSGPESARGDLFAGRPWVLVREGVDQDLLSHVEEVIAICGGVLMDRSAFDHDRAVAQVSHLPQIVASLLARTLESADSSDLELAGAGLRDTTRLADSDPALWGQIIAGNADAIRPLLISLQNDLALLLEGLGESEFAQAFIAGGGQGRARIPGKHGGQPREYFNVTVVIEDKPGQLAAIIESCAQIEVNIEDLLIEHTPGQDTGLITLSFLPSDGPAVMAHLHHEGWKVHPSR</sequence>
<protein>
    <recommendedName>
        <fullName evidence="4">Prephenate/arogenate dehydrogenase domain-containing protein</fullName>
    </recommendedName>
</protein>
<accession>A0A094R006</accession>
<name>A0A094R006_9ZZZZ</name>
<dbReference type="InterPro" id="IPR046825">
    <property type="entry name" value="PDH_C"/>
</dbReference>
<dbReference type="GO" id="GO:0070403">
    <property type="term" value="F:NAD+ binding"/>
    <property type="evidence" value="ECO:0007669"/>
    <property type="project" value="InterPro"/>
</dbReference>
<dbReference type="NCBIfam" id="NF005111">
    <property type="entry name" value="PRK06545.2-3"/>
    <property type="match status" value="1"/>
</dbReference>
<dbReference type="GO" id="GO:0008977">
    <property type="term" value="F:prephenate dehydrogenase (NAD+) activity"/>
    <property type="evidence" value="ECO:0007669"/>
    <property type="project" value="InterPro"/>
</dbReference>
<dbReference type="EMBL" id="JNSK01000004">
    <property type="protein sequence ID" value="KGA20266.1"/>
    <property type="molecule type" value="Genomic_DNA"/>
</dbReference>
<feature type="domain" description="Prephenate/arogenate dehydrogenase" evidence="4">
    <location>
        <begin position="6"/>
        <end position="293"/>
    </location>
</feature>
<evidence type="ECO:0000256" key="1">
    <source>
        <dbReference type="ARBA" id="ARBA00023002"/>
    </source>
</evidence>
<organism evidence="5">
    <name type="scientific">freshwater metagenome</name>
    <dbReference type="NCBI Taxonomy" id="449393"/>
    <lineage>
        <taxon>unclassified sequences</taxon>
        <taxon>metagenomes</taxon>
        <taxon>ecological metagenomes</taxon>
    </lineage>
</organism>
<keyword evidence="2" id="KW-0028">Amino-acid biosynthesis</keyword>
<dbReference type="PANTHER" id="PTHR21363:SF0">
    <property type="entry name" value="PREPHENATE DEHYDROGENASE [NADP(+)]"/>
    <property type="match status" value="1"/>
</dbReference>
<dbReference type="InterPro" id="IPR036291">
    <property type="entry name" value="NAD(P)-bd_dom_sf"/>
</dbReference>
<dbReference type="SUPFAM" id="SSF51735">
    <property type="entry name" value="NAD(P)-binding Rossmann-fold domains"/>
    <property type="match status" value="1"/>
</dbReference>
<dbReference type="PROSITE" id="PS51176">
    <property type="entry name" value="PDH_ADH"/>
    <property type="match status" value="1"/>
</dbReference>
<dbReference type="SUPFAM" id="SSF48179">
    <property type="entry name" value="6-phosphogluconate dehydrogenase C-terminal domain-like"/>
    <property type="match status" value="1"/>
</dbReference>
<evidence type="ECO:0000313" key="5">
    <source>
        <dbReference type="EMBL" id="KGA20266.1"/>
    </source>
</evidence>